<name>A0ABV9WIJ0_9ACTN</name>
<accession>A0ABV9WIJ0</accession>
<comment type="caution">
    <text evidence="2">The sequence shown here is derived from an EMBL/GenBank/DDBJ whole genome shotgun (WGS) entry which is preliminary data.</text>
</comment>
<proteinExistence type="predicted"/>
<evidence type="ECO:0000313" key="3">
    <source>
        <dbReference type="Proteomes" id="UP001595912"/>
    </source>
</evidence>
<feature type="region of interest" description="Disordered" evidence="1">
    <location>
        <begin position="1"/>
        <end position="41"/>
    </location>
</feature>
<organism evidence="2 3">
    <name type="scientific">Dactylosporangium cerinum</name>
    <dbReference type="NCBI Taxonomy" id="1434730"/>
    <lineage>
        <taxon>Bacteria</taxon>
        <taxon>Bacillati</taxon>
        <taxon>Actinomycetota</taxon>
        <taxon>Actinomycetes</taxon>
        <taxon>Micromonosporales</taxon>
        <taxon>Micromonosporaceae</taxon>
        <taxon>Dactylosporangium</taxon>
    </lineage>
</organism>
<dbReference type="EMBL" id="JBHSIU010000111">
    <property type="protein sequence ID" value="MFC5007059.1"/>
    <property type="molecule type" value="Genomic_DNA"/>
</dbReference>
<feature type="compositionally biased region" description="Low complexity" evidence="1">
    <location>
        <begin position="27"/>
        <end position="40"/>
    </location>
</feature>
<sequence length="335" mass="37123">MSARPKTRHPSQGDTSKRGNADPVPPAASSTRSARPAPSTLIDISHRLQPRDYTIATLLDEHTTLTTDQITAALFATITTCQHRLHQLRGMRFVDRFLRNRPGQPNPACWVSGTLSARYAALARNEHPPNTRQLQDRQDRIYASPTLLHLLAVNDFFVALLSHARQHPNTRLRRWWSERGTAAAFGQRIHPDGHGVWADGDTETGFFLEMDRGTEPVGRLVEKLAAQARLRAAGGPTYPVLFVLPTRAREQHLHRRLADQPEPTLLVATTSPEAARDPGRLRSPHGPAGPVWRVAGNGRHRLRLADLPGEHGEPGPLNPAAPQPHDDPLRLLDLT</sequence>
<gene>
    <name evidence="2" type="ORF">ACFPIJ_55795</name>
</gene>
<evidence type="ECO:0000256" key="1">
    <source>
        <dbReference type="SAM" id="MobiDB-lite"/>
    </source>
</evidence>
<feature type="compositionally biased region" description="Basic and acidic residues" evidence="1">
    <location>
        <begin position="324"/>
        <end position="335"/>
    </location>
</feature>
<dbReference type="Proteomes" id="UP001595912">
    <property type="component" value="Unassembled WGS sequence"/>
</dbReference>
<dbReference type="InterPro" id="IPR025855">
    <property type="entry name" value="Replic_Relax"/>
</dbReference>
<dbReference type="Pfam" id="PF13814">
    <property type="entry name" value="Replic_Relax"/>
    <property type="match status" value="1"/>
</dbReference>
<dbReference type="RefSeq" id="WP_380127710.1">
    <property type="nucleotide sequence ID" value="NZ_JBHSIU010000111.1"/>
</dbReference>
<evidence type="ECO:0000313" key="2">
    <source>
        <dbReference type="EMBL" id="MFC5007059.1"/>
    </source>
</evidence>
<protein>
    <submittedName>
        <fullName evidence="2">Replication-relaxation family protein</fullName>
    </submittedName>
</protein>
<reference evidence="3" key="1">
    <citation type="journal article" date="2019" name="Int. J. Syst. Evol. Microbiol.">
        <title>The Global Catalogue of Microorganisms (GCM) 10K type strain sequencing project: providing services to taxonomists for standard genome sequencing and annotation.</title>
        <authorList>
            <consortium name="The Broad Institute Genomics Platform"/>
            <consortium name="The Broad Institute Genome Sequencing Center for Infectious Disease"/>
            <person name="Wu L."/>
            <person name="Ma J."/>
        </authorList>
    </citation>
    <scope>NUCLEOTIDE SEQUENCE [LARGE SCALE GENOMIC DNA]</scope>
    <source>
        <strain evidence="3">CGMCC 4.7152</strain>
    </source>
</reference>
<keyword evidence="3" id="KW-1185">Reference proteome</keyword>
<feature type="region of interest" description="Disordered" evidence="1">
    <location>
        <begin position="270"/>
        <end position="335"/>
    </location>
</feature>